<feature type="region of interest" description="Disordered" evidence="1">
    <location>
        <begin position="62"/>
        <end position="85"/>
    </location>
</feature>
<protein>
    <submittedName>
        <fullName evidence="2">Uncharacterized protein</fullName>
    </submittedName>
</protein>
<proteinExistence type="predicted"/>
<evidence type="ECO:0000256" key="1">
    <source>
        <dbReference type="SAM" id="MobiDB-lite"/>
    </source>
</evidence>
<comment type="caution">
    <text evidence="2">The sequence shown here is derived from an EMBL/GenBank/DDBJ whole genome shotgun (WGS) entry which is preliminary data.</text>
</comment>
<accession>A0A846XJL5</accession>
<dbReference type="AlphaFoldDB" id="A0A846XJL5"/>
<dbReference type="Proteomes" id="UP000565715">
    <property type="component" value="Unassembled WGS sequence"/>
</dbReference>
<evidence type="ECO:0000313" key="3">
    <source>
        <dbReference type="Proteomes" id="UP000565715"/>
    </source>
</evidence>
<gene>
    <name evidence="2" type="ORF">HGA13_17490</name>
</gene>
<keyword evidence="3" id="KW-1185">Reference proteome</keyword>
<sequence>MQSVIISVGAEVEVEAPYNPRFHDAADELGGTLTPDSDVWRFARSDEDHVRRLCSEIFGHDTSATPTRVQPREVTELPEAETVSAHQRRANLLDRLNSLLDEVADVHTALQGLTKHT</sequence>
<reference evidence="2 3" key="1">
    <citation type="submission" date="2020-04" db="EMBL/GenBank/DDBJ databases">
        <title>MicrobeNet Type strains.</title>
        <authorList>
            <person name="Nicholson A.C."/>
        </authorList>
    </citation>
    <scope>NUCLEOTIDE SEQUENCE [LARGE SCALE GENOMIC DNA]</scope>
    <source>
        <strain evidence="2 3">DSM 45078</strain>
    </source>
</reference>
<evidence type="ECO:0000313" key="2">
    <source>
        <dbReference type="EMBL" id="NKY34850.1"/>
    </source>
</evidence>
<organism evidence="2 3">
    <name type="scientific">Nocardia speluncae</name>
    <dbReference type="NCBI Taxonomy" id="419477"/>
    <lineage>
        <taxon>Bacteria</taxon>
        <taxon>Bacillati</taxon>
        <taxon>Actinomycetota</taxon>
        <taxon>Actinomycetes</taxon>
        <taxon>Mycobacteriales</taxon>
        <taxon>Nocardiaceae</taxon>
        <taxon>Nocardia</taxon>
    </lineage>
</organism>
<name>A0A846XJL5_9NOCA</name>
<dbReference type="RefSeq" id="WP_040789294.1">
    <property type="nucleotide sequence ID" value="NZ_JAAXOO010000004.1"/>
</dbReference>
<dbReference type="EMBL" id="JAAXOO010000004">
    <property type="protein sequence ID" value="NKY34850.1"/>
    <property type="molecule type" value="Genomic_DNA"/>
</dbReference>